<evidence type="ECO:0000313" key="2">
    <source>
        <dbReference type="Proteomes" id="UP000198211"/>
    </source>
</evidence>
<sequence>MWKPKRGFAFDSIVSLPVWQLRPRSFSRHFYSEERLAEWVFTIAKLRPLQLNLDFCERSEEVRDTLLHQFHRWPESKIAQAAERCNVLSRQAEKECQEQVQLHLQELCGKLLGGGKALFWLNVLEPLIHPASVPREEVREILLALLEELKDIDGVYEQLMEKNERIWAALTLPLEIEPLFQGVSTLALCGYRYDIAVQDAMEIMATFADRLTSPDPKNLPLGLSVVASVGTIVPVDTSSLSHLSQTFREKLADPLAVMFCKWKSIVEEVLDVLEKSLTAKWTLYEVSPFKEELKTAVQSDLQSSFQRLNHVLATSQLCAVGKEERLADVECLNIKILRERELLCVQLNPWM</sequence>
<comment type="caution">
    <text evidence="1">The sequence shown here is derived from an EMBL/GenBank/DDBJ whole genome shotgun (WGS) entry which is preliminary data.</text>
</comment>
<dbReference type="OrthoDB" id="161978at2759"/>
<dbReference type="Proteomes" id="UP000198211">
    <property type="component" value="Unassembled WGS sequence"/>
</dbReference>
<dbReference type="EMBL" id="NBNE01000020">
    <property type="protein sequence ID" value="OWZ24291.1"/>
    <property type="molecule type" value="Genomic_DNA"/>
</dbReference>
<name>A0A225X309_9STRA</name>
<protein>
    <submittedName>
        <fullName evidence="1">RxLR effector protein</fullName>
    </submittedName>
</protein>
<organism evidence="1 2">
    <name type="scientific">Phytophthora megakarya</name>
    <dbReference type="NCBI Taxonomy" id="4795"/>
    <lineage>
        <taxon>Eukaryota</taxon>
        <taxon>Sar</taxon>
        <taxon>Stramenopiles</taxon>
        <taxon>Oomycota</taxon>
        <taxon>Peronosporomycetes</taxon>
        <taxon>Peronosporales</taxon>
        <taxon>Peronosporaceae</taxon>
        <taxon>Phytophthora</taxon>
    </lineage>
</organism>
<gene>
    <name evidence="1" type="ORF">PHMEG_000709</name>
</gene>
<reference evidence="2" key="1">
    <citation type="submission" date="2017-03" db="EMBL/GenBank/DDBJ databases">
        <title>Phytopthora megakarya and P. palmivora, two closely related causual agents of cacao black pod achieved similar genome size and gene model numbers by different mechanisms.</title>
        <authorList>
            <person name="Ali S."/>
            <person name="Shao J."/>
            <person name="Larry D.J."/>
            <person name="Kronmiller B."/>
            <person name="Shen D."/>
            <person name="Strem M.D."/>
            <person name="Melnick R.L."/>
            <person name="Guiltinan M.J."/>
            <person name="Tyler B.M."/>
            <person name="Meinhardt L.W."/>
            <person name="Bailey B.A."/>
        </authorList>
    </citation>
    <scope>NUCLEOTIDE SEQUENCE [LARGE SCALE GENOMIC DNA]</scope>
    <source>
        <strain evidence="2">zdho120</strain>
    </source>
</reference>
<proteinExistence type="predicted"/>
<dbReference type="AlphaFoldDB" id="A0A225X309"/>
<accession>A0A225X309</accession>
<evidence type="ECO:0000313" key="1">
    <source>
        <dbReference type="EMBL" id="OWZ24291.1"/>
    </source>
</evidence>
<keyword evidence="2" id="KW-1185">Reference proteome</keyword>